<accession>A0A0C3RPN3</accession>
<evidence type="ECO:0000256" key="1">
    <source>
        <dbReference type="SAM" id="MobiDB-lite"/>
    </source>
</evidence>
<dbReference type="OrthoDB" id="3237250at2759"/>
<proteinExistence type="predicted"/>
<name>A0A0C3RPN3_PHLG1</name>
<feature type="compositionally biased region" description="Basic residues" evidence="1">
    <location>
        <begin position="272"/>
        <end position="283"/>
    </location>
</feature>
<feature type="region of interest" description="Disordered" evidence="1">
    <location>
        <begin position="220"/>
        <end position="284"/>
    </location>
</feature>
<evidence type="ECO:0000313" key="3">
    <source>
        <dbReference type="Proteomes" id="UP000053257"/>
    </source>
</evidence>
<dbReference type="HOGENOM" id="CLU_525903_0_0_1"/>
<evidence type="ECO:0000313" key="2">
    <source>
        <dbReference type="EMBL" id="KIP01511.1"/>
    </source>
</evidence>
<sequence>MPIFLSYGSAIPTLFANILFKQYAPPQTIIDYFDQRLRNPSSHPVHPRASQDDFLQWLQSQESSSKANTPRLPSSTDSFPMCSVQIESQEKGPSTADPEAPRPPEGSRQKQGQRPEDFFEEQRLLRERRIAQESLAQRSIREEREREQNSLEFPTRRGPRVFVWVSTHMNGNNYWARSLCSASRHSELWKTTSRVMRIYHSAINEWDVWSGLDPDWVADDDEWSGEEEEKEGSSLGRAVGTRDQGNIASSFQPSNAHRRSMSPQRRTESPRKRSRSPISRHHNLPPLLSFQEMEELYRSQLQSDSSFSMYAPEIDPASSVFTYRYGLFINPEYTPAPPRSSKVKEATVGRSWSFHRIRDDIPPDWYPYVLDFTSRILEKSPLPPLLTSLATGIRHPNRSRITAVRVTQAVMSSSAESSGVREDQSVKRVYLVEGLGSDDLPWALVIPSATTAAQILRSAWGPDKKGIIDQLLSRGISFHIMLRSLQSAHRRGYSAADDAGVHGGLGWPRFSRVTPMHA</sequence>
<organism evidence="2 3">
    <name type="scientific">Phlebiopsis gigantea (strain 11061_1 CR5-6)</name>
    <name type="common">White-rot fungus</name>
    <name type="synonym">Peniophora gigantea</name>
    <dbReference type="NCBI Taxonomy" id="745531"/>
    <lineage>
        <taxon>Eukaryota</taxon>
        <taxon>Fungi</taxon>
        <taxon>Dikarya</taxon>
        <taxon>Basidiomycota</taxon>
        <taxon>Agaricomycotina</taxon>
        <taxon>Agaricomycetes</taxon>
        <taxon>Polyporales</taxon>
        <taxon>Phanerochaetaceae</taxon>
        <taxon>Phlebiopsis</taxon>
    </lineage>
</organism>
<protein>
    <submittedName>
        <fullName evidence="2">Uncharacterized protein</fullName>
    </submittedName>
</protein>
<feature type="compositionally biased region" description="Basic and acidic residues" evidence="1">
    <location>
        <begin position="99"/>
        <end position="117"/>
    </location>
</feature>
<dbReference type="Proteomes" id="UP000053257">
    <property type="component" value="Unassembled WGS sequence"/>
</dbReference>
<gene>
    <name evidence="2" type="ORF">PHLGIDRAFT_123288</name>
</gene>
<feature type="compositionally biased region" description="Acidic residues" evidence="1">
    <location>
        <begin position="220"/>
        <end position="230"/>
    </location>
</feature>
<dbReference type="EMBL" id="KN840776">
    <property type="protein sequence ID" value="KIP01511.1"/>
    <property type="molecule type" value="Genomic_DNA"/>
</dbReference>
<feature type="compositionally biased region" description="Polar residues" evidence="1">
    <location>
        <begin position="243"/>
        <end position="255"/>
    </location>
</feature>
<keyword evidence="3" id="KW-1185">Reference proteome</keyword>
<feature type="region of interest" description="Disordered" evidence="1">
    <location>
        <begin position="87"/>
        <end position="117"/>
    </location>
</feature>
<reference evidence="2 3" key="1">
    <citation type="journal article" date="2014" name="PLoS Genet.">
        <title>Analysis of the Phlebiopsis gigantea genome, transcriptome and secretome provides insight into its pioneer colonization strategies of wood.</title>
        <authorList>
            <person name="Hori C."/>
            <person name="Ishida T."/>
            <person name="Igarashi K."/>
            <person name="Samejima M."/>
            <person name="Suzuki H."/>
            <person name="Master E."/>
            <person name="Ferreira P."/>
            <person name="Ruiz-Duenas F.J."/>
            <person name="Held B."/>
            <person name="Canessa P."/>
            <person name="Larrondo L.F."/>
            <person name="Schmoll M."/>
            <person name="Druzhinina I.S."/>
            <person name="Kubicek C.P."/>
            <person name="Gaskell J.A."/>
            <person name="Kersten P."/>
            <person name="St John F."/>
            <person name="Glasner J."/>
            <person name="Sabat G."/>
            <person name="Splinter BonDurant S."/>
            <person name="Syed K."/>
            <person name="Yadav J."/>
            <person name="Mgbeahuruike A.C."/>
            <person name="Kovalchuk A."/>
            <person name="Asiegbu F.O."/>
            <person name="Lackner G."/>
            <person name="Hoffmeister D."/>
            <person name="Rencoret J."/>
            <person name="Gutierrez A."/>
            <person name="Sun H."/>
            <person name="Lindquist E."/>
            <person name="Barry K."/>
            <person name="Riley R."/>
            <person name="Grigoriev I.V."/>
            <person name="Henrissat B."/>
            <person name="Kues U."/>
            <person name="Berka R.M."/>
            <person name="Martinez A.T."/>
            <person name="Covert S.F."/>
            <person name="Blanchette R.A."/>
            <person name="Cullen D."/>
        </authorList>
    </citation>
    <scope>NUCLEOTIDE SEQUENCE [LARGE SCALE GENOMIC DNA]</scope>
    <source>
        <strain evidence="2 3">11061_1 CR5-6</strain>
    </source>
</reference>
<dbReference type="AlphaFoldDB" id="A0A0C3RPN3"/>